<evidence type="ECO:0000256" key="8">
    <source>
        <dbReference type="ARBA" id="ARBA00024495"/>
    </source>
</evidence>
<sequence length="654" mass="73124">MTPLPTKITPRIDISDQSLLVPRSDHIRQSQLVPLGKQTDFLYDDVKTVLDVPKRAYRLSGNGSCFGYRVGKLDYTWISVGEFMERARNFGSGLVNIGMQPGPSTFIGIYAQNRLEWVVTEYGCYNQSVVTVPLYDTLGLNACAFIIKQAEISILICDVEAKARSLLEKRDNYPCLKQLVVMNEVSDEVKELARKMEVNLHLFNEIEKRGKLNPSPTVAPSPSDIATICYTSGTTGDPKGVMLTHFNLIVTATAKIFHLGEAAPGKGDSYLSFLPLAHMMERIIQVILLLNGGKIGFFSGDLSLLLDDLKTLKPTHVAVVPRLLNKIYDKVITEANSSIFKKLLLDIALRRKQNDVNRQIIRTNSLWDRLIFKRIRQILGGKVQLLIAAGAPLAGNVQNFFRCALGCVVLQGYGQTEVSGACTFQIVGDYSVENVGPPLPCSQIKLVDVVEMGYFSNNNQGEICIRGPSLFQGYFKNPEKTSEAIDENGWLHTGDIGMWLPNGTLKIIDRKKNIFKLAQGEYIVPEKIESIYLASQFITQIFVYGESLQASLVAIAVPDQDCLTEWCKNNSIKGTWKEICENKTVKQFLLDDITKLGTEGGLKSFEQVKDIYLHPEPFTIESGLLTPTMKTKRPECRKYFSSVIDNMYKNMRKV</sequence>
<dbReference type="Pfam" id="PF00501">
    <property type="entry name" value="AMP-binding"/>
    <property type="match status" value="1"/>
</dbReference>
<gene>
    <name evidence="15" type="ORF">X975_10760</name>
</gene>
<accession>A0A087US51</accession>
<comment type="catalytic activity">
    <reaction evidence="6">
        <text>5-hydroxy-(6E,8Z,11Z,14Z)-eicosatetraenoate + ATP + CoA = 5-hydroxy-(6E,8Z,11Z,14Z)-eicosatetraenoyl-CoA + AMP + diphosphate</text>
        <dbReference type="Rhea" id="RHEA:52108"/>
        <dbReference type="ChEBI" id="CHEBI:30616"/>
        <dbReference type="ChEBI" id="CHEBI:33019"/>
        <dbReference type="ChEBI" id="CHEBI:57287"/>
        <dbReference type="ChEBI" id="CHEBI:65341"/>
        <dbReference type="ChEBI" id="CHEBI:136407"/>
        <dbReference type="ChEBI" id="CHEBI:456215"/>
    </reaction>
    <physiologicalReaction direction="left-to-right" evidence="6">
        <dbReference type="Rhea" id="RHEA:52109"/>
    </physiologicalReaction>
</comment>
<dbReference type="OMA" id="HADPEHS"/>
<evidence type="ECO:0000313" key="16">
    <source>
        <dbReference type="Proteomes" id="UP000054359"/>
    </source>
</evidence>
<evidence type="ECO:0000256" key="7">
    <source>
        <dbReference type="ARBA" id="ARBA00024484"/>
    </source>
</evidence>
<evidence type="ECO:0000256" key="3">
    <source>
        <dbReference type="ARBA" id="ARBA00022741"/>
    </source>
</evidence>
<dbReference type="STRING" id="407821.A0A087US51"/>
<dbReference type="InterPro" id="IPR042099">
    <property type="entry name" value="ANL_N_sf"/>
</dbReference>
<feature type="non-terminal residue" evidence="15">
    <location>
        <position position="654"/>
    </location>
</feature>
<evidence type="ECO:0000256" key="5">
    <source>
        <dbReference type="ARBA" id="ARBA00022840"/>
    </source>
</evidence>
<dbReference type="PANTHER" id="PTHR43272:SF107">
    <property type="entry name" value="LONG-CHAIN-FATTY-ACID--COA LIGASE 5"/>
    <property type="match status" value="1"/>
</dbReference>
<comment type="catalytic activity">
    <reaction evidence="12">
        <text>hexadecanoate + ATP + CoA = hexadecanoyl-CoA + AMP + diphosphate</text>
        <dbReference type="Rhea" id="RHEA:30751"/>
        <dbReference type="ChEBI" id="CHEBI:7896"/>
        <dbReference type="ChEBI" id="CHEBI:30616"/>
        <dbReference type="ChEBI" id="CHEBI:33019"/>
        <dbReference type="ChEBI" id="CHEBI:57287"/>
        <dbReference type="ChEBI" id="CHEBI:57379"/>
        <dbReference type="ChEBI" id="CHEBI:456215"/>
    </reaction>
    <physiologicalReaction direction="left-to-right" evidence="12">
        <dbReference type="Rhea" id="RHEA:30752"/>
    </physiologicalReaction>
</comment>
<comment type="function">
    <text evidence="13">Catalyzes the conversion of long-chain fatty acids to their active form acyl-CoAs for both synthesis of cellular lipids, and degradation via beta-oxidation.</text>
</comment>
<evidence type="ECO:0000259" key="14">
    <source>
        <dbReference type="Pfam" id="PF00501"/>
    </source>
</evidence>
<dbReference type="AlphaFoldDB" id="A0A087US51"/>
<dbReference type="InterPro" id="IPR000873">
    <property type="entry name" value="AMP-dep_synth/lig_dom"/>
</dbReference>
<dbReference type="InterPro" id="IPR020845">
    <property type="entry name" value="AMP-binding_CS"/>
</dbReference>
<evidence type="ECO:0000256" key="2">
    <source>
        <dbReference type="ARBA" id="ARBA00022598"/>
    </source>
</evidence>
<dbReference type="Proteomes" id="UP000054359">
    <property type="component" value="Unassembled WGS sequence"/>
</dbReference>
<keyword evidence="5 13" id="KW-0067">ATP-binding</keyword>
<keyword evidence="2 13" id="KW-0436">Ligase</keyword>
<evidence type="ECO:0000256" key="6">
    <source>
        <dbReference type="ARBA" id="ARBA00024469"/>
    </source>
</evidence>
<proteinExistence type="inferred from homology"/>
<evidence type="ECO:0000256" key="9">
    <source>
        <dbReference type="ARBA" id="ARBA00024532"/>
    </source>
</evidence>
<comment type="catalytic activity">
    <reaction evidence="7">
        <text>a long-chain fatty acid + ATP + CoA = a long-chain fatty acyl-CoA + AMP + diphosphate</text>
        <dbReference type="Rhea" id="RHEA:15421"/>
        <dbReference type="ChEBI" id="CHEBI:30616"/>
        <dbReference type="ChEBI" id="CHEBI:33019"/>
        <dbReference type="ChEBI" id="CHEBI:57287"/>
        <dbReference type="ChEBI" id="CHEBI:57560"/>
        <dbReference type="ChEBI" id="CHEBI:83139"/>
        <dbReference type="ChEBI" id="CHEBI:456215"/>
        <dbReference type="EC" id="6.2.1.3"/>
    </reaction>
    <physiologicalReaction direction="left-to-right" evidence="7">
        <dbReference type="Rhea" id="RHEA:15422"/>
    </physiologicalReaction>
</comment>
<comment type="catalytic activity">
    <reaction evidence="9">
        <text>15-hydroxy-(5Z,8Z,11Z,13E)-eicosatetraenoate + ATP + CoA = 15-hydroxy-(5Z,8Z,11Z,13E)-eicosatetraenoyl-CoA + AMP + diphosphate</text>
        <dbReference type="Rhea" id="RHEA:52116"/>
        <dbReference type="ChEBI" id="CHEBI:30616"/>
        <dbReference type="ChEBI" id="CHEBI:33019"/>
        <dbReference type="ChEBI" id="CHEBI:57287"/>
        <dbReference type="ChEBI" id="CHEBI:78832"/>
        <dbReference type="ChEBI" id="CHEBI:136409"/>
        <dbReference type="ChEBI" id="CHEBI:456215"/>
    </reaction>
    <physiologicalReaction direction="left-to-right" evidence="9">
        <dbReference type="Rhea" id="RHEA:52117"/>
    </physiologicalReaction>
</comment>
<dbReference type="InterPro" id="IPR045311">
    <property type="entry name" value="LC-FACS_euk"/>
</dbReference>
<dbReference type="GO" id="GO:0016020">
    <property type="term" value="C:membrane"/>
    <property type="evidence" value="ECO:0007669"/>
    <property type="project" value="TreeGrafter"/>
</dbReference>
<dbReference type="PANTHER" id="PTHR43272">
    <property type="entry name" value="LONG-CHAIN-FATTY-ACID--COA LIGASE"/>
    <property type="match status" value="1"/>
</dbReference>
<dbReference type="PROSITE" id="PS00455">
    <property type="entry name" value="AMP_BINDING"/>
    <property type="match status" value="1"/>
</dbReference>
<keyword evidence="16" id="KW-1185">Reference proteome</keyword>
<keyword evidence="13" id="KW-0443">Lipid metabolism</keyword>
<evidence type="ECO:0000256" key="13">
    <source>
        <dbReference type="RuleBase" id="RU369030"/>
    </source>
</evidence>
<comment type="catalytic activity">
    <reaction evidence="11">
        <text>(E)-hexadec-2-enoate + ATP + CoA = (2E)-hexadecenoyl-CoA + AMP + diphosphate</text>
        <dbReference type="Rhea" id="RHEA:36139"/>
        <dbReference type="ChEBI" id="CHEBI:30616"/>
        <dbReference type="ChEBI" id="CHEBI:33019"/>
        <dbReference type="ChEBI" id="CHEBI:57287"/>
        <dbReference type="ChEBI" id="CHEBI:61526"/>
        <dbReference type="ChEBI" id="CHEBI:72745"/>
        <dbReference type="ChEBI" id="CHEBI:456215"/>
    </reaction>
    <physiologicalReaction direction="left-to-right" evidence="11">
        <dbReference type="Rhea" id="RHEA:36140"/>
    </physiologicalReaction>
</comment>
<keyword evidence="3 13" id="KW-0547">Nucleotide-binding</keyword>
<dbReference type="EC" id="6.2.1.3" evidence="13"/>
<evidence type="ECO:0000256" key="10">
    <source>
        <dbReference type="ARBA" id="ARBA00024548"/>
    </source>
</evidence>
<comment type="catalytic activity">
    <reaction evidence="10">
        <text>(5Z,8Z,11Z,14Z)-eicosatetraenoate + ATP + CoA = (5Z,8Z,11Z,14Z)-eicosatetraenoyl-CoA + AMP + diphosphate</text>
        <dbReference type="Rhea" id="RHEA:19713"/>
        <dbReference type="ChEBI" id="CHEBI:30616"/>
        <dbReference type="ChEBI" id="CHEBI:32395"/>
        <dbReference type="ChEBI" id="CHEBI:33019"/>
        <dbReference type="ChEBI" id="CHEBI:57287"/>
        <dbReference type="ChEBI" id="CHEBI:57368"/>
        <dbReference type="ChEBI" id="CHEBI:456215"/>
        <dbReference type="EC" id="6.2.1.15"/>
    </reaction>
    <physiologicalReaction direction="left-to-right" evidence="10">
        <dbReference type="Rhea" id="RHEA:19714"/>
    </physiologicalReaction>
</comment>
<evidence type="ECO:0000313" key="15">
    <source>
        <dbReference type="EMBL" id="KFM80190.1"/>
    </source>
</evidence>
<dbReference type="GO" id="GO:0005524">
    <property type="term" value="F:ATP binding"/>
    <property type="evidence" value="ECO:0007669"/>
    <property type="project" value="UniProtKB-KW"/>
</dbReference>
<comment type="catalytic activity">
    <reaction evidence="8">
        <text>12-hydroxy-(5Z,8Z,10E,14Z)-eicosatetraenoate + ATP + CoA = 12-hydroxy-(5Z,8Z,10E,14Z)-eicosatetraenoyl-CoA + AMP + diphosphate</text>
        <dbReference type="Rhea" id="RHEA:52112"/>
        <dbReference type="ChEBI" id="CHEBI:30616"/>
        <dbReference type="ChEBI" id="CHEBI:33019"/>
        <dbReference type="ChEBI" id="CHEBI:57287"/>
        <dbReference type="ChEBI" id="CHEBI:90718"/>
        <dbReference type="ChEBI" id="CHEBI:136408"/>
        <dbReference type="ChEBI" id="CHEBI:456215"/>
    </reaction>
    <physiologicalReaction direction="left-to-right" evidence="8">
        <dbReference type="Rhea" id="RHEA:52113"/>
    </physiologicalReaction>
</comment>
<reference evidence="15 16" key="1">
    <citation type="submission" date="2013-11" db="EMBL/GenBank/DDBJ databases">
        <title>Genome sequencing of Stegodyphus mimosarum.</title>
        <authorList>
            <person name="Bechsgaard J."/>
        </authorList>
    </citation>
    <scope>NUCLEOTIDE SEQUENCE [LARGE SCALE GENOMIC DNA]</scope>
</reference>
<evidence type="ECO:0000256" key="1">
    <source>
        <dbReference type="ARBA" id="ARBA00006432"/>
    </source>
</evidence>
<dbReference type="SUPFAM" id="SSF56801">
    <property type="entry name" value="Acetyl-CoA synthetase-like"/>
    <property type="match status" value="1"/>
</dbReference>
<protein>
    <recommendedName>
        <fullName evidence="13">Long-chain-fatty-acid--CoA ligase</fullName>
        <ecNumber evidence="13">6.2.1.3</ecNumber>
    </recommendedName>
</protein>
<dbReference type="GO" id="GO:0047676">
    <property type="term" value="F:arachidonate-CoA ligase activity"/>
    <property type="evidence" value="ECO:0007669"/>
    <property type="project" value="UniProtKB-EC"/>
</dbReference>
<keyword evidence="4 13" id="KW-0276">Fatty acid metabolism</keyword>
<dbReference type="CDD" id="cd05927">
    <property type="entry name" value="LC-FACS_euk"/>
    <property type="match status" value="1"/>
</dbReference>
<evidence type="ECO:0000256" key="11">
    <source>
        <dbReference type="ARBA" id="ARBA00024565"/>
    </source>
</evidence>
<name>A0A087US51_STEMI</name>
<dbReference type="Gene3D" id="3.40.50.12780">
    <property type="entry name" value="N-terminal domain of ligase-like"/>
    <property type="match status" value="1"/>
</dbReference>
<organism evidence="15 16">
    <name type="scientific">Stegodyphus mimosarum</name>
    <name type="common">African social velvet spider</name>
    <dbReference type="NCBI Taxonomy" id="407821"/>
    <lineage>
        <taxon>Eukaryota</taxon>
        <taxon>Metazoa</taxon>
        <taxon>Ecdysozoa</taxon>
        <taxon>Arthropoda</taxon>
        <taxon>Chelicerata</taxon>
        <taxon>Arachnida</taxon>
        <taxon>Araneae</taxon>
        <taxon>Araneomorphae</taxon>
        <taxon>Entelegynae</taxon>
        <taxon>Eresoidea</taxon>
        <taxon>Eresidae</taxon>
        <taxon>Stegodyphus</taxon>
    </lineage>
</organism>
<dbReference type="GO" id="GO:0005783">
    <property type="term" value="C:endoplasmic reticulum"/>
    <property type="evidence" value="ECO:0007669"/>
    <property type="project" value="TreeGrafter"/>
</dbReference>
<evidence type="ECO:0000256" key="4">
    <source>
        <dbReference type="ARBA" id="ARBA00022832"/>
    </source>
</evidence>
<dbReference type="OrthoDB" id="1700726at2759"/>
<evidence type="ECO:0000256" key="12">
    <source>
        <dbReference type="ARBA" id="ARBA00049139"/>
    </source>
</evidence>
<feature type="domain" description="AMP-dependent synthetase/ligase" evidence="14">
    <location>
        <begin position="74"/>
        <end position="475"/>
    </location>
</feature>
<dbReference type="EMBL" id="KK121309">
    <property type="protein sequence ID" value="KFM80190.1"/>
    <property type="molecule type" value="Genomic_DNA"/>
</dbReference>
<comment type="similarity">
    <text evidence="1 13">Belongs to the ATP-dependent AMP-binding enzyme family.</text>
</comment>